<name>A0A2D3TBF4_9ENTR</name>
<sequence>MDSIEVRNLAVIALKDNTDAEDRVYSPRDWPTRSDLFPLILIQTHSDDKKGIDRNVPKFNTTTTLRITARVEEFDGESNEDGAMNAEVKLEELQEQILKSLINSYELTRRIEKYSSVSSRVDIDSSGEGHIGQLLMLVSVEYFQGPDDFYPVISDDRKEVDMTLVIPDGTTQPKVKINFEG</sequence>
<dbReference type="AlphaFoldDB" id="A0A2D3TBF4"/>
<dbReference type="Proteomes" id="UP000229055">
    <property type="component" value="Chromosome"/>
</dbReference>
<dbReference type="GO" id="GO:0005524">
    <property type="term" value="F:ATP binding"/>
    <property type="evidence" value="ECO:0007669"/>
    <property type="project" value="UniProtKB-KW"/>
</dbReference>
<accession>A0A2D3TBF4</accession>
<keyword evidence="1" id="KW-0547">Nucleotide-binding</keyword>
<dbReference type="EMBL" id="CP017613">
    <property type="protein sequence ID" value="ATW33140.1"/>
    <property type="molecule type" value="Genomic_DNA"/>
</dbReference>
<evidence type="ECO:0000313" key="1">
    <source>
        <dbReference type="EMBL" id="ATW33140.1"/>
    </source>
</evidence>
<gene>
    <name evidence="1" type="ORF">BJP43_01310</name>
</gene>
<organism evidence="1 2">
    <name type="scientific">Candidatus Williamhamiltonella defendens</name>
    <dbReference type="NCBI Taxonomy" id="138072"/>
    <lineage>
        <taxon>Bacteria</taxon>
        <taxon>Pseudomonadati</taxon>
        <taxon>Pseudomonadota</taxon>
        <taxon>Gammaproteobacteria</taxon>
        <taxon>Enterobacterales</taxon>
        <taxon>Enterobacteriaceae</taxon>
        <taxon>aphid secondary symbionts</taxon>
        <taxon>Candidatus Williamhamiltonella</taxon>
    </lineage>
</organism>
<keyword evidence="1" id="KW-0067">ATP-binding</keyword>
<protein>
    <submittedName>
        <fullName evidence="1">ATP-binding protein</fullName>
    </submittedName>
</protein>
<dbReference type="RefSeq" id="WP_100096065.1">
    <property type="nucleotide sequence ID" value="NZ_CP017613.1"/>
</dbReference>
<evidence type="ECO:0000313" key="2">
    <source>
        <dbReference type="Proteomes" id="UP000229055"/>
    </source>
</evidence>
<reference evidence="2" key="1">
    <citation type="submission" date="2016-10" db="EMBL/GenBank/DDBJ databases">
        <authorList>
            <person name="Chevignon G."/>
        </authorList>
    </citation>
    <scope>NUCLEOTIDE SEQUENCE [LARGE SCALE GENOMIC DNA]</scope>
    <source>
        <strain evidence="2">ZA17</strain>
    </source>
</reference>
<reference evidence="2" key="2">
    <citation type="submission" date="2017-11" db="EMBL/GenBank/DDBJ databases">
        <title>PacBio sequencing of new strain of the secondary endosymbiont Candidatus Hamiltonella defensa.</title>
        <authorList>
            <person name="Strand M.R."/>
            <person name="Oliver K."/>
        </authorList>
    </citation>
    <scope>NUCLEOTIDE SEQUENCE [LARGE SCALE GENOMIC DNA]</scope>
    <source>
        <strain evidence="2">ZA17</strain>
    </source>
</reference>
<proteinExistence type="predicted"/>